<keyword evidence="1" id="KW-0812">Transmembrane</keyword>
<dbReference type="InterPro" id="IPR013656">
    <property type="entry name" value="PAS_4"/>
</dbReference>
<dbReference type="Pfam" id="PF08448">
    <property type="entry name" value="PAS_4"/>
    <property type="match status" value="1"/>
</dbReference>
<dbReference type="Gene3D" id="3.30.450.20">
    <property type="entry name" value="PAS domain"/>
    <property type="match status" value="1"/>
</dbReference>
<accession>X1QB38</accession>
<sequence length="62" mass="7112">MDQNNGPAQRLEQILGERFGIEILNAVGMAIVVLDTNFNIIWANKEYRKIQEKPEENIIGKK</sequence>
<name>X1QB38_9ZZZZ</name>
<feature type="non-terminal residue" evidence="3">
    <location>
        <position position="62"/>
    </location>
</feature>
<reference evidence="3" key="1">
    <citation type="journal article" date="2014" name="Front. Microbiol.">
        <title>High frequency of phylogenetically diverse reductive dehalogenase-homologous genes in deep subseafloor sedimentary metagenomes.</title>
        <authorList>
            <person name="Kawai M."/>
            <person name="Futagami T."/>
            <person name="Toyoda A."/>
            <person name="Takaki Y."/>
            <person name="Nishi S."/>
            <person name="Hori S."/>
            <person name="Arai W."/>
            <person name="Tsubouchi T."/>
            <person name="Morono Y."/>
            <person name="Uchiyama I."/>
            <person name="Ito T."/>
            <person name="Fujiyama A."/>
            <person name="Inagaki F."/>
            <person name="Takami H."/>
        </authorList>
    </citation>
    <scope>NUCLEOTIDE SEQUENCE</scope>
    <source>
        <strain evidence="3">Expedition CK06-06</strain>
    </source>
</reference>
<comment type="caution">
    <text evidence="3">The sequence shown here is derived from an EMBL/GenBank/DDBJ whole genome shotgun (WGS) entry which is preliminary data.</text>
</comment>
<evidence type="ECO:0000313" key="3">
    <source>
        <dbReference type="EMBL" id="GAI65707.1"/>
    </source>
</evidence>
<keyword evidence="1" id="KW-1133">Transmembrane helix</keyword>
<feature type="domain" description="PAS fold-4" evidence="2">
    <location>
        <begin position="24"/>
        <end position="62"/>
    </location>
</feature>
<keyword evidence="1" id="KW-0472">Membrane</keyword>
<dbReference type="AlphaFoldDB" id="X1QB38"/>
<proteinExistence type="predicted"/>
<feature type="transmembrane region" description="Helical" evidence="1">
    <location>
        <begin position="23"/>
        <end position="43"/>
    </location>
</feature>
<dbReference type="SUPFAM" id="SSF55785">
    <property type="entry name" value="PYP-like sensor domain (PAS domain)"/>
    <property type="match status" value="1"/>
</dbReference>
<gene>
    <name evidence="3" type="ORF">S06H3_65116</name>
</gene>
<organism evidence="3">
    <name type="scientific">marine sediment metagenome</name>
    <dbReference type="NCBI Taxonomy" id="412755"/>
    <lineage>
        <taxon>unclassified sequences</taxon>
        <taxon>metagenomes</taxon>
        <taxon>ecological metagenomes</taxon>
    </lineage>
</organism>
<evidence type="ECO:0000256" key="1">
    <source>
        <dbReference type="SAM" id="Phobius"/>
    </source>
</evidence>
<evidence type="ECO:0000259" key="2">
    <source>
        <dbReference type="Pfam" id="PF08448"/>
    </source>
</evidence>
<dbReference type="EMBL" id="BARV01043727">
    <property type="protein sequence ID" value="GAI65707.1"/>
    <property type="molecule type" value="Genomic_DNA"/>
</dbReference>
<dbReference type="InterPro" id="IPR035965">
    <property type="entry name" value="PAS-like_dom_sf"/>
</dbReference>
<protein>
    <recommendedName>
        <fullName evidence="2">PAS fold-4 domain-containing protein</fullName>
    </recommendedName>
</protein>